<dbReference type="GO" id="GO:0000814">
    <property type="term" value="C:ESCRT II complex"/>
    <property type="evidence" value="ECO:0007669"/>
    <property type="project" value="InterPro"/>
</dbReference>
<dbReference type="PANTHER" id="PTHR13149:SF0">
    <property type="entry name" value="VACUOLAR PROTEIN-SORTING-ASSOCIATED PROTEIN 25"/>
    <property type="match status" value="1"/>
</dbReference>
<dbReference type="EMBL" id="VSWD01000011">
    <property type="protein sequence ID" value="KAK3088740.1"/>
    <property type="molecule type" value="Genomic_DNA"/>
</dbReference>
<keyword evidence="3" id="KW-0813">Transport</keyword>
<dbReference type="Gene3D" id="1.10.10.570">
    <property type="entry name" value="Winged helix' DNA-binding domain. Chain C. Domain 1"/>
    <property type="match status" value="1"/>
</dbReference>
<evidence type="ECO:0000313" key="6">
    <source>
        <dbReference type="EMBL" id="KAK3088740.1"/>
    </source>
</evidence>
<protein>
    <recommendedName>
        <fullName evidence="2">Vacuolar protein-sorting-associated protein 25</fullName>
    </recommendedName>
    <alternativeName>
        <fullName evidence="5">ESCRT-II complex subunit VPS25</fullName>
    </alternativeName>
</protein>
<evidence type="ECO:0000256" key="3">
    <source>
        <dbReference type="ARBA" id="ARBA00022448"/>
    </source>
</evidence>
<evidence type="ECO:0000256" key="4">
    <source>
        <dbReference type="ARBA" id="ARBA00022927"/>
    </source>
</evidence>
<dbReference type="InterPro" id="IPR008570">
    <property type="entry name" value="ESCRT-II_cplx_Vps25-sub"/>
</dbReference>
<dbReference type="GO" id="GO:0005198">
    <property type="term" value="F:structural molecule activity"/>
    <property type="evidence" value="ECO:0007669"/>
    <property type="project" value="TreeGrafter"/>
</dbReference>
<evidence type="ECO:0000256" key="5">
    <source>
        <dbReference type="ARBA" id="ARBA00030094"/>
    </source>
</evidence>
<sequence length="157" mass="18498">SIQPNLETRKKQIEAWCNLVLSYHRKKKSYSIDVAEIQTSPLFFNKKIDRKLSLDGIYTVLDELQKRGHVEWKDPKTKRQCLLMWRTPEEWGKIIYNWVSSRSMNNSVCTLYELSNGEDSDGEEFHGLEQWLLVRALRTLEIQGKAELMAEEGVKFF</sequence>
<dbReference type="InterPro" id="IPR036390">
    <property type="entry name" value="WH_DNA-bd_sf"/>
</dbReference>
<name>A0AA89BVD2_PINIB</name>
<proteinExistence type="inferred from homology"/>
<dbReference type="GO" id="GO:0016236">
    <property type="term" value="P:macroautophagy"/>
    <property type="evidence" value="ECO:0007669"/>
    <property type="project" value="UniProtKB-ARBA"/>
</dbReference>
<accession>A0AA89BVD2</accession>
<comment type="similarity">
    <text evidence="1">Belongs to the VPS25 family.</text>
</comment>
<evidence type="ECO:0000313" key="7">
    <source>
        <dbReference type="Proteomes" id="UP001186944"/>
    </source>
</evidence>
<dbReference type="GO" id="GO:0042803">
    <property type="term" value="F:protein homodimerization activity"/>
    <property type="evidence" value="ECO:0007669"/>
    <property type="project" value="TreeGrafter"/>
</dbReference>
<keyword evidence="7" id="KW-1185">Reference proteome</keyword>
<dbReference type="Gene3D" id="1.10.10.10">
    <property type="entry name" value="Winged helix-like DNA-binding domain superfamily/Winged helix DNA-binding domain"/>
    <property type="match status" value="1"/>
</dbReference>
<dbReference type="AlphaFoldDB" id="A0AA89BVD2"/>
<reference evidence="6" key="1">
    <citation type="submission" date="2019-08" db="EMBL/GenBank/DDBJ databases">
        <title>The improved chromosome-level genome for the pearl oyster Pinctada fucata martensii using PacBio sequencing and Hi-C.</title>
        <authorList>
            <person name="Zheng Z."/>
        </authorList>
    </citation>
    <scope>NUCLEOTIDE SEQUENCE</scope>
    <source>
        <strain evidence="6">ZZ-2019</strain>
        <tissue evidence="6">Adductor muscle</tissue>
    </source>
</reference>
<feature type="non-terminal residue" evidence="6">
    <location>
        <position position="1"/>
    </location>
</feature>
<dbReference type="PANTHER" id="PTHR13149">
    <property type="entry name" value="VACUOLAR PROTEIN SORTING-ASSOCIATED PROTEIN VPS25"/>
    <property type="match status" value="1"/>
</dbReference>
<keyword evidence="4" id="KW-0653">Protein transport</keyword>
<evidence type="ECO:0000256" key="2">
    <source>
        <dbReference type="ARBA" id="ARBA00017934"/>
    </source>
</evidence>
<evidence type="ECO:0000256" key="1">
    <source>
        <dbReference type="ARBA" id="ARBA00009674"/>
    </source>
</evidence>
<dbReference type="InterPro" id="IPR014041">
    <property type="entry name" value="ESCRT-II_cplx_Vps25-sub_N"/>
</dbReference>
<comment type="caution">
    <text evidence="6">The sequence shown here is derived from an EMBL/GenBank/DDBJ whole genome shotgun (WGS) entry which is preliminary data.</text>
</comment>
<dbReference type="Proteomes" id="UP001186944">
    <property type="component" value="Unassembled WGS sequence"/>
</dbReference>
<dbReference type="InterPro" id="IPR036388">
    <property type="entry name" value="WH-like_DNA-bd_sf"/>
</dbReference>
<dbReference type="Pfam" id="PF05871">
    <property type="entry name" value="ESCRT-II"/>
    <property type="match status" value="1"/>
</dbReference>
<organism evidence="6 7">
    <name type="scientific">Pinctada imbricata</name>
    <name type="common">Atlantic pearl-oyster</name>
    <name type="synonym">Pinctada martensii</name>
    <dbReference type="NCBI Taxonomy" id="66713"/>
    <lineage>
        <taxon>Eukaryota</taxon>
        <taxon>Metazoa</taxon>
        <taxon>Spiralia</taxon>
        <taxon>Lophotrochozoa</taxon>
        <taxon>Mollusca</taxon>
        <taxon>Bivalvia</taxon>
        <taxon>Autobranchia</taxon>
        <taxon>Pteriomorphia</taxon>
        <taxon>Pterioida</taxon>
        <taxon>Pterioidea</taxon>
        <taxon>Pteriidae</taxon>
        <taxon>Pinctada</taxon>
    </lineage>
</organism>
<dbReference type="FunFam" id="1.10.10.10:FF:000141">
    <property type="entry name" value="vacuolar protein-sorting-associated protein 25"/>
    <property type="match status" value="1"/>
</dbReference>
<dbReference type="GO" id="GO:0043328">
    <property type="term" value="P:protein transport to vacuole involved in ubiquitin-dependent protein catabolic process via the multivesicular body sorting pathway"/>
    <property type="evidence" value="ECO:0007669"/>
    <property type="project" value="TreeGrafter"/>
</dbReference>
<gene>
    <name evidence="6" type="ORF">FSP39_023170</name>
</gene>
<dbReference type="SUPFAM" id="SSF46785">
    <property type="entry name" value="Winged helix' DNA-binding domain"/>
    <property type="match status" value="2"/>
</dbReference>